<dbReference type="PANTHER" id="PTHR11439">
    <property type="entry name" value="GAG-POL-RELATED RETROTRANSPOSON"/>
    <property type="match status" value="1"/>
</dbReference>
<feature type="domain" description="Reverse transcriptase Ty1/copia-type" evidence="1">
    <location>
        <begin position="2"/>
        <end position="83"/>
    </location>
</feature>
<dbReference type="CDD" id="cd09272">
    <property type="entry name" value="RNase_HI_RT_Ty1"/>
    <property type="match status" value="1"/>
</dbReference>
<dbReference type="PaxDb" id="4097-A0A1S3ZFE2"/>
<dbReference type="InterPro" id="IPR013103">
    <property type="entry name" value="RVT_2"/>
</dbReference>
<name>A0A1S3ZFE2_TOBAC</name>
<protein>
    <submittedName>
        <fullName evidence="2">Uncharacterized mitochondrial protein AtMg00810-like</fullName>
    </submittedName>
</protein>
<dbReference type="OrthoDB" id="414945at2759"/>
<dbReference type="Pfam" id="PF07727">
    <property type="entry name" value="RVT_2"/>
    <property type="match status" value="1"/>
</dbReference>
<organism evidence="2">
    <name type="scientific">Nicotiana tabacum</name>
    <name type="common">Common tobacco</name>
    <dbReference type="NCBI Taxonomy" id="4097"/>
    <lineage>
        <taxon>Eukaryota</taxon>
        <taxon>Viridiplantae</taxon>
        <taxon>Streptophyta</taxon>
        <taxon>Embryophyta</taxon>
        <taxon>Tracheophyta</taxon>
        <taxon>Spermatophyta</taxon>
        <taxon>Magnoliopsida</taxon>
        <taxon>eudicotyledons</taxon>
        <taxon>Gunneridae</taxon>
        <taxon>Pentapetalae</taxon>
        <taxon>asterids</taxon>
        <taxon>lamiids</taxon>
        <taxon>Solanales</taxon>
        <taxon>Solanaceae</taxon>
        <taxon>Nicotianoideae</taxon>
        <taxon>Nicotianeae</taxon>
        <taxon>Nicotiana</taxon>
    </lineage>
</organism>
<dbReference type="KEGG" id="nta:107786074"/>
<dbReference type="SUPFAM" id="SSF56672">
    <property type="entry name" value="DNA/RNA polymerases"/>
    <property type="match status" value="1"/>
</dbReference>
<accession>A0A1S3ZFE2</accession>
<gene>
    <name evidence="2" type="primary">LOC107786074</name>
</gene>
<dbReference type="PANTHER" id="PTHR11439:SF511">
    <property type="match status" value="1"/>
</dbReference>
<reference evidence="2" key="1">
    <citation type="submission" date="2025-08" db="UniProtKB">
        <authorList>
            <consortium name="RefSeq"/>
        </authorList>
    </citation>
    <scope>IDENTIFICATION</scope>
</reference>
<dbReference type="RefSeq" id="XP_016462992.1">
    <property type="nucleotide sequence ID" value="XM_016607506.1"/>
</dbReference>
<sequence>MVLVLIYVDDMLITRSSLKLIQYTKTSLQNIFKMKDLGELRYFLGLELARSNKGIIMHQRKYTLELIAKVGLTAVKPSTAPMVSMLNLQQNSMMSTSQKMKDQLKILIPDITYGVQTLSQFLQQPKKSHMEAALRIVKYVKNNPGQGILLSSQYNTTITAYCDADWAACPVTRRSSAEAKYRSLAATVAELTWLVGMLKEIDAEVKLPVDIFTDSKAAIQIVDNPVYHERTKHIKIDCHFIREKIQ</sequence>
<evidence type="ECO:0000313" key="2">
    <source>
        <dbReference type="RefSeq" id="XP_016462992.1"/>
    </source>
</evidence>
<evidence type="ECO:0000259" key="1">
    <source>
        <dbReference type="Pfam" id="PF07727"/>
    </source>
</evidence>
<proteinExistence type="predicted"/>
<dbReference type="STRING" id="4097.A0A1S3ZFE2"/>
<dbReference type="AlphaFoldDB" id="A0A1S3ZFE2"/>
<dbReference type="InterPro" id="IPR043502">
    <property type="entry name" value="DNA/RNA_pol_sf"/>
</dbReference>